<gene>
    <name evidence="2" type="ORF">JOF36_006904</name>
</gene>
<feature type="compositionally biased region" description="Acidic residues" evidence="1">
    <location>
        <begin position="1"/>
        <end position="10"/>
    </location>
</feature>
<feature type="region of interest" description="Disordered" evidence="1">
    <location>
        <begin position="1"/>
        <end position="37"/>
    </location>
</feature>
<comment type="caution">
    <text evidence="2">The sequence shown here is derived from an EMBL/GenBank/DDBJ whole genome shotgun (WGS) entry which is preliminary data.</text>
</comment>
<accession>A0ABS4W521</accession>
<evidence type="ECO:0000313" key="3">
    <source>
        <dbReference type="Proteomes" id="UP001519295"/>
    </source>
</evidence>
<organism evidence="2 3">
    <name type="scientific">Pseudonocardia parietis</name>
    <dbReference type="NCBI Taxonomy" id="570936"/>
    <lineage>
        <taxon>Bacteria</taxon>
        <taxon>Bacillati</taxon>
        <taxon>Actinomycetota</taxon>
        <taxon>Actinomycetes</taxon>
        <taxon>Pseudonocardiales</taxon>
        <taxon>Pseudonocardiaceae</taxon>
        <taxon>Pseudonocardia</taxon>
    </lineage>
</organism>
<dbReference type="EMBL" id="JAGINU010000001">
    <property type="protein sequence ID" value="MBP2371208.1"/>
    <property type="molecule type" value="Genomic_DNA"/>
</dbReference>
<dbReference type="Proteomes" id="UP001519295">
    <property type="component" value="Unassembled WGS sequence"/>
</dbReference>
<sequence>MPDEPFDEATEPVAVPDELFDEATGPVAVPRGPVGDT</sequence>
<proteinExistence type="predicted"/>
<name>A0ABS4W521_9PSEU</name>
<evidence type="ECO:0000256" key="1">
    <source>
        <dbReference type="SAM" id="MobiDB-lite"/>
    </source>
</evidence>
<reference evidence="2 3" key="1">
    <citation type="submission" date="2021-03" db="EMBL/GenBank/DDBJ databases">
        <title>Sequencing the genomes of 1000 actinobacteria strains.</title>
        <authorList>
            <person name="Klenk H.-P."/>
        </authorList>
    </citation>
    <scope>NUCLEOTIDE SEQUENCE [LARGE SCALE GENOMIC DNA]</scope>
    <source>
        <strain evidence="2 3">DSM 45256</strain>
    </source>
</reference>
<protein>
    <submittedName>
        <fullName evidence="2">Uncharacterized protein</fullName>
    </submittedName>
</protein>
<evidence type="ECO:0000313" key="2">
    <source>
        <dbReference type="EMBL" id="MBP2371208.1"/>
    </source>
</evidence>
<keyword evidence="3" id="KW-1185">Reference proteome</keyword>